<keyword evidence="2" id="KW-0378">Hydrolase</keyword>
<dbReference type="SUPFAM" id="SSF49785">
    <property type="entry name" value="Galactose-binding domain-like"/>
    <property type="match status" value="2"/>
</dbReference>
<gene>
    <name evidence="8" type="ORF">HNR15_001926</name>
</gene>
<evidence type="ECO:0000313" key="9">
    <source>
        <dbReference type="Proteomes" id="UP000571817"/>
    </source>
</evidence>
<dbReference type="PROSITE" id="PS51175">
    <property type="entry name" value="CBM6"/>
    <property type="match status" value="2"/>
</dbReference>
<sequence length="630" mass="66664">MRSSSQRHHLGWIPAAIMAVVALALGTPVVAASPATASPPSPQHGPSGSGHARSAPRPVIDANFADPDILRVGRVYHAYATNSGGKNIQHETSTDLVHWTARPDALPTLGAWTGPCSFTPGGATDHCVWAPDVSAVPGGYAMYYTARDALAPRQCIGMAFSTSPDGPFTPVGTEPLVCPDGQRGTTDLGGAIDPSTYVENGHRYLLWKADGNCCALPATIYLQPLSADGRTLTGPPTKLISNDLPFEGHVVEAPTLVKHAGTYYLFFSANDFGGGNYRTGYATATSLTGPFTQSHTELMTTDLFHGTVIGPGGQDVITAADGSTKIVFHGWDPTYSYRAMYVSGLSWSRSGVPSVDSADVRYQAEDGVVTDARVVQDVTASGEAKVGYLDNPDSSVTVRIAADHSGPATLGIRYDNGSRDASGNGVAATDKVAVNGRAAGTVTLRNTAWGNWSTTAYDVRLHRGWNTVTLTKATYYAELDAIDLYRSPVAPDRTPTAPPRGRTPTRYEAEGGVIVDARVIADPSASGGEKVGGLDNADSSVTLTVQRARAGRAILGIRFGNGSLDRSGYPVSSSDLITVDGRRAPDVIFPNTTWDNWSTVYYPVRLHRGSNTITFTKSTFYAELDAVDVY</sequence>
<evidence type="ECO:0000256" key="4">
    <source>
        <dbReference type="PIRSR" id="PIRSR606710-1"/>
    </source>
</evidence>
<dbReference type="EMBL" id="JACCFW010000001">
    <property type="protein sequence ID" value="NYJ74963.1"/>
    <property type="molecule type" value="Genomic_DNA"/>
</dbReference>
<evidence type="ECO:0000256" key="6">
    <source>
        <dbReference type="SAM" id="MobiDB-lite"/>
    </source>
</evidence>
<comment type="caution">
    <text evidence="8">The sequence shown here is derived from an EMBL/GenBank/DDBJ whole genome shotgun (WGS) entry which is preliminary data.</text>
</comment>
<dbReference type="GO" id="GO:0005975">
    <property type="term" value="P:carbohydrate metabolic process"/>
    <property type="evidence" value="ECO:0007669"/>
    <property type="project" value="InterPro"/>
</dbReference>
<dbReference type="InterPro" id="IPR051795">
    <property type="entry name" value="Glycosyl_Hydrlase_43"/>
</dbReference>
<dbReference type="InterPro" id="IPR008979">
    <property type="entry name" value="Galactose-bd-like_sf"/>
</dbReference>
<dbReference type="PANTHER" id="PTHR42812">
    <property type="entry name" value="BETA-XYLOSIDASE"/>
    <property type="match status" value="1"/>
</dbReference>
<evidence type="ECO:0000256" key="3">
    <source>
        <dbReference type="ARBA" id="ARBA00023295"/>
    </source>
</evidence>
<feature type="domain" description="CBM6" evidence="7">
    <location>
        <begin position="360"/>
        <end position="485"/>
    </location>
</feature>
<feature type="region of interest" description="Disordered" evidence="6">
    <location>
        <begin position="33"/>
        <end position="58"/>
    </location>
</feature>
<dbReference type="GO" id="GO:0004553">
    <property type="term" value="F:hydrolase activity, hydrolyzing O-glycosyl compounds"/>
    <property type="evidence" value="ECO:0007669"/>
    <property type="project" value="InterPro"/>
</dbReference>
<dbReference type="PANTHER" id="PTHR42812:SF5">
    <property type="entry name" value="ENDO-ARABINASE"/>
    <property type="match status" value="1"/>
</dbReference>
<dbReference type="AlphaFoldDB" id="A0A853DG04"/>
<dbReference type="InterPro" id="IPR005084">
    <property type="entry name" value="CBM6"/>
</dbReference>
<evidence type="ECO:0000256" key="5">
    <source>
        <dbReference type="PIRSR" id="PIRSR606710-2"/>
    </source>
</evidence>
<keyword evidence="3" id="KW-0326">Glycosidase</keyword>
<feature type="site" description="Important for catalytic activity, responsible for pKa modulation of the active site Glu and correct orientation of both the proton donor and substrate" evidence="5">
    <location>
        <position position="193"/>
    </location>
</feature>
<dbReference type="InterPro" id="IPR023296">
    <property type="entry name" value="Glyco_hydro_beta-prop_sf"/>
</dbReference>
<feature type="active site" description="Proton acceptor" evidence="4">
    <location>
        <position position="66"/>
    </location>
</feature>
<dbReference type="InterPro" id="IPR006710">
    <property type="entry name" value="Glyco_hydro_43"/>
</dbReference>
<dbReference type="CDD" id="cd08999">
    <property type="entry name" value="GH43_ABN-like"/>
    <property type="match status" value="1"/>
</dbReference>
<dbReference type="RefSeq" id="WP_218883646.1">
    <property type="nucleotide sequence ID" value="NZ_JACCFW010000001.1"/>
</dbReference>
<evidence type="ECO:0000259" key="7">
    <source>
        <dbReference type="PROSITE" id="PS51175"/>
    </source>
</evidence>
<comment type="similarity">
    <text evidence="1">Belongs to the glycosyl hydrolase 43 family.</text>
</comment>
<protein>
    <submittedName>
        <fullName evidence="8">GH43 family beta-xylosidase</fullName>
    </submittedName>
</protein>
<evidence type="ECO:0000256" key="2">
    <source>
        <dbReference type="ARBA" id="ARBA00022801"/>
    </source>
</evidence>
<evidence type="ECO:0000256" key="1">
    <source>
        <dbReference type="ARBA" id="ARBA00009865"/>
    </source>
</evidence>
<organism evidence="8 9">
    <name type="scientific">Allobranchiibius huperziae</name>
    <dbReference type="NCBI Taxonomy" id="1874116"/>
    <lineage>
        <taxon>Bacteria</taxon>
        <taxon>Bacillati</taxon>
        <taxon>Actinomycetota</taxon>
        <taxon>Actinomycetes</taxon>
        <taxon>Micrococcales</taxon>
        <taxon>Dermacoccaceae</taxon>
        <taxon>Allobranchiibius</taxon>
    </lineage>
</organism>
<feature type="domain" description="CBM6" evidence="7">
    <location>
        <begin position="505"/>
        <end position="630"/>
    </location>
</feature>
<name>A0A853DG04_9MICO</name>
<dbReference type="SUPFAM" id="SSF75005">
    <property type="entry name" value="Arabinanase/levansucrase/invertase"/>
    <property type="match status" value="1"/>
</dbReference>
<accession>A0A853DG04</accession>
<reference evidence="8 9" key="1">
    <citation type="submission" date="2020-07" db="EMBL/GenBank/DDBJ databases">
        <title>Sequencing the genomes of 1000 actinobacteria strains.</title>
        <authorList>
            <person name="Klenk H.-P."/>
        </authorList>
    </citation>
    <scope>NUCLEOTIDE SEQUENCE [LARGE SCALE GENOMIC DNA]</scope>
    <source>
        <strain evidence="8 9">DSM 29531</strain>
    </source>
</reference>
<dbReference type="Gene3D" id="2.115.10.20">
    <property type="entry name" value="Glycosyl hydrolase domain, family 43"/>
    <property type="match status" value="1"/>
</dbReference>
<feature type="active site" description="Proton donor" evidence="4">
    <location>
        <position position="252"/>
    </location>
</feature>
<keyword evidence="9" id="KW-1185">Reference proteome</keyword>
<dbReference type="Proteomes" id="UP000571817">
    <property type="component" value="Unassembled WGS sequence"/>
</dbReference>
<evidence type="ECO:0000313" key="8">
    <source>
        <dbReference type="EMBL" id="NYJ74963.1"/>
    </source>
</evidence>
<proteinExistence type="inferred from homology"/>
<dbReference type="Pfam" id="PF04616">
    <property type="entry name" value="Glyco_hydro_43"/>
    <property type="match status" value="1"/>
</dbReference>
<dbReference type="GO" id="GO:0030246">
    <property type="term" value="F:carbohydrate binding"/>
    <property type="evidence" value="ECO:0007669"/>
    <property type="project" value="InterPro"/>
</dbReference>
<dbReference type="Gene3D" id="2.60.120.260">
    <property type="entry name" value="Galactose-binding domain-like"/>
    <property type="match status" value="2"/>
</dbReference>